<protein>
    <recommendedName>
        <fullName evidence="2">Winged helix DNA-binding domain-containing protein</fullName>
    </recommendedName>
</protein>
<dbReference type="PANTHER" id="PTHR38479:SF2">
    <property type="entry name" value="WINGED HELIX DNA-BINDING DOMAIN-CONTAINING PROTEIN"/>
    <property type="match status" value="1"/>
</dbReference>
<dbReference type="AlphaFoldDB" id="A0A6J4ITC7"/>
<gene>
    <name evidence="1" type="ORF">AVDCRST_MAG41-2395</name>
</gene>
<dbReference type="Pfam" id="PF06224">
    <property type="entry name" value="AlkZ-like"/>
    <property type="match status" value="1"/>
</dbReference>
<evidence type="ECO:0008006" key="2">
    <source>
        <dbReference type="Google" id="ProtNLM"/>
    </source>
</evidence>
<dbReference type="PANTHER" id="PTHR38479">
    <property type="entry name" value="LMO0824 PROTEIN"/>
    <property type="match status" value="1"/>
</dbReference>
<organism evidence="1">
    <name type="scientific">uncultured Mycobacteriales bacterium</name>
    <dbReference type="NCBI Taxonomy" id="581187"/>
    <lineage>
        <taxon>Bacteria</taxon>
        <taxon>Bacillati</taxon>
        <taxon>Actinomycetota</taxon>
        <taxon>Actinomycetes</taxon>
        <taxon>Mycobacteriales</taxon>
        <taxon>environmental samples</taxon>
    </lineage>
</organism>
<evidence type="ECO:0000313" key="1">
    <source>
        <dbReference type="EMBL" id="CAA9261538.1"/>
    </source>
</evidence>
<name>A0A6J4ITC7_9ACTN</name>
<dbReference type="InterPro" id="IPR009351">
    <property type="entry name" value="AlkZ-like"/>
</dbReference>
<dbReference type="EMBL" id="CADCTP010000222">
    <property type="protein sequence ID" value="CAA9261538.1"/>
    <property type="molecule type" value="Genomic_DNA"/>
</dbReference>
<accession>A0A6J4ITC7</accession>
<proteinExistence type="predicted"/>
<reference evidence="1" key="1">
    <citation type="submission" date="2020-02" db="EMBL/GenBank/DDBJ databases">
        <authorList>
            <person name="Meier V. D."/>
        </authorList>
    </citation>
    <scope>NUCLEOTIDE SEQUENCE</scope>
    <source>
        <strain evidence="1">AVDCRST_MAG41</strain>
    </source>
</reference>
<sequence>MPPRTKATAPPVPATWDRVLAHRVRAHHLDTPATDGLVPLIRRLSGVHAQLASSAEAAVWLRTGGAVGPADVRRALAVDRTLVKTWAVRGTLHLLPAADLPRWTAALGTRRFPRPKSWYDYHQVTPEDMAAIEAIVPEVLTGEPVTREALAAAVAARAGRPALEAQLLSGWGAALKPLAARGQLAFGPPDGRSVTFVDPRAWLGDWETPDPAQAVQDVLRAYLDTYGPADTDELVRWSALDRPVVRAALAALAGELVELDVEGHRGWMTAAGAAAVRAAEPDGAVRLLPGFDPYVVGVLRQLEHLVPAAAHKAAVSRASGWISPVLLHGGRIVGTWAQELAGGRLRIAITPFGRLAPATRSAAAADAERWAGYAGSPLDLTWT</sequence>